<dbReference type="SUPFAM" id="SSF52266">
    <property type="entry name" value="SGNH hydrolase"/>
    <property type="match status" value="1"/>
</dbReference>
<dbReference type="GO" id="GO:0016788">
    <property type="term" value="F:hydrolase activity, acting on ester bonds"/>
    <property type="evidence" value="ECO:0007669"/>
    <property type="project" value="UniProtKB-ARBA"/>
</dbReference>
<reference evidence="1 2" key="1">
    <citation type="submission" date="2021-05" db="EMBL/GenBank/DDBJ databases">
        <title>A Polyphasic approach of four new species of the genus Ohtaekwangia: Ohtaekwangia histidinii sp. nov., Ohtaekwangia cretensis sp. nov., Ohtaekwangia indiensis sp. nov., Ohtaekwangia reichenbachii sp. nov. from diverse environment.</title>
        <authorList>
            <person name="Octaviana S."/>
        </authorList>
    </citation>
    <scope>NUCLEOTIDE SEQUENCE [LARGE SCALE GENOMIC DNA]</scope>
    <source>
        <strain evidence="1 2">PWU4</strain>
    </source>
</reference>
<dbReference type="EMBL" id="JAHESF010000002">
    <property type="protein sequence ID" value="MBT1695767.1"/>
    <property type="molecule type" value="Genomic_DNA"/>
</dbReference>
<dbReference type="InterPro" id="IPR036514">
    <property type="entry name" value="SGNH_hydro_sf"/>
</dbReference>
<dbReference type="Proteomes" id="UP001319200">
    <property type="component" value="Unassembled WGS sequence"/>
</dbReference>
<evidence type="ECO:0008006" key="3">
    <source>
        <dbReference type="Google" id="ProtNLM"/>
    </source>
</evidence>
<name>A0AAP2GMT5_9BACT</name>
<evidence type="ECO:0000313" key="2">
    <source>
        <dbReference type="Proteomes" id="UP001319200"/>
    </source>
</evidence>
<gene>
    <name evidence="1" type="ORF">KK083_02685</name>
</gene>
<dbReference type="RefSeq" id="WP_254160444.1">
    <property type="nucleotide sequence ID" value="NZ_JAHESF010000002.1"/>
</dbReference>
<dbReference type="PROSITE" id="PS51257">
    <property type="entry name" value="PROKAR_LIPOPROTEIN"/>
    <property type="match status" value="1"/>
</dbReference>
<dbReference type="AlphaFoldDB" id="A0AAP2GMT5"/>
<organism evidence="1 2">
    <name type="scientific">Chryseosolibacter histidini</name>
    <dbReference type="NCBI Taxonomy" id="2782349"/>
    <lineage>
        <taxon>Bacteria</taxon>
        <taxon>Pseudomonadati</taxon>
        <taxon>Bacteroidota</taxon>
        <taxon>Cytophagia</taxon>
        <taxon>Cytophagales</taxon>
        <taxon>Chryseotaleaceae</taxon>
        <taxon>Chryseosolibacter</taxon>
    </lineage>
</organism>
<comment type="caution">
    <text evidence="1">The sequence shown here is derived from an EMBL/GenBank/DDBJ whole genome shotgun (WGS) entry which is preliminary data.</text>
</comment>
<protein>
    <recommendedName>
        <fullName evidence="3">G-D-S-L family lipolytic protein</fullName>
    </recommendedName>
</protein>
<keyword evidence="2" id="KW-1185">Reference proteome</keyword>
<dbReference type="Gene3D" id="3.40.50.1110">
    <property type="entry name" value="SGNH hydrolase"/>
    <property type="match status" value="1"/>
</dbReference>
<accession>A0AAP2GMT5</accession>
<sequence>MKKLKIYSYIIALLVTGVSCEQELVDNSASPCPSDDPTIICPQQEVDQCAGASAGSANFGKFIAIGNSFVAGVQGGALFTAGQNNSLPAILNKQFECVGAPANFVQPSINATLGWNLFITQPKLTDPTKPALGRMLLQYGTNIDCATGAASPRPTPQAYAPSNVEAVPNPAVNPGFIYTGGKATLNNFGVPAVVLGQSLIPQTGAWAGANSDPRFNPFYGRLAYPGTGSSTIIGDAAAAQGTFFLFWLGLDDFFLYAAFGGDPARAPLTPASGGLPNGFDGQYAAAIGSLMASNANLKGVVGNFPNIFAMPHFTSVTYNPIPLDATTAAAVSTGFAGYNAALDGLIANAAAFGINDALKAEIATRKVSFSAGCNNKILIIDETLTDLGPYFDGLKNAGAINDAQRTALVPYQRVRQTTPTDIIPLSAGTVLGTTVGGNATMVNGVTVPLADQYVLIPSEIAQIETARAAYNAVVANTVAAFSTRLALADVNAALTSFVTARAAVANNITVTPNINPPTGIYSEDGAHPNSRGYAFIANVFIDAINAKFGASVPKVNLAKYSATALPIQ</sequence>
<proteinExistence type="predicted"/>
<evidence type="ECO:0000313" key="1">
    <source>
        <dbReference type="EMBL" id="MBT1695767.1"/>
    </source>
</evidence>